<gene>
    <name evidence="2" type="ORF">Pcinc_012581</name>
</gene>
<dbReference type="EMBL" id="JAWQEG010001027">
    <property type="protein sequence ID" value="KAK3883068.1"/>
    <property type="molecule type" value="Genomic_DNA"/>
</dbReference>
<comment type="caution">
    <text evidence="2">The sequence shown here is derived from an EMBL/GenBank/DDBJ whole genome shotgun (WGS) entry which is preliminary data.</text>
</comment>
<keyword evidence="3" id="KW-1185">Reference proteome</keyword>
<dbReference type="Proteomes" id="UP001286313">
    <property type="component" value="Unassembled WGS sequence"/>
</dbReference>
<feature type="compositionally biased region" description="Polar residues" evidence="1">
    <location>
        <begin position="182"/>
        <end position="194"/>
    </location>
</feature>
<feature type="compositionally biased region" description="Gly residues" evidence="1">
    <location>
        <begin position="203"/>
        <end position="213"/>
    </location>
</feature>
<name>A0AAE1G4E0_PETCI</name>
<accession>A0AAE1G4E0</accession>
<dbReference type="GO" id="GO:0031462">
    <property type="term" value="C:Cul2-RING ubiquitin ligase complex"/>
    <property type="evidence" value="ECO:0007669"/>
    <property type="project" value="TreeGrafter"/>
</dbReference>
<dbReference type="PANTHER" id="PTHR22619">
    <property type="entry name" value="ZINC FINGER SWIM DOMAIN CONTAINING PROTEIN 4, 5, 6"/>
    <property type="match status" value="1"/>
</dbReference>
<protein>
    <recommendedName>
        <fullName evidence="4">SWIM-type domain-containing protein</fullName>
    </recommendedName>
</protein>
<dbReference type="PANTHER" id="PTHR22619:SF0">
    <property type="entry name" value="ZINC FINGER SWIM DOMAIN-CONTAINING PROTEIN 6-LIKE PROTEIN"/>
    <property type="match status" value="1"/>
</dbReference>
<sequence>MEKMEKREENESVKERMKDNVGGGLVVVADAPVSISLLPLPAHSHEAKGEAPEGESWVNVVRDDVATLWSDCCGWAECKITSVTCSCDTRDIFWCPHVVALSLHRIRHADTVQLRIPISETLLQMDRQQLQKMMQYLISEHHTEVLPTAQRLADQILQQTHPINHHPSLDHLAPMSSLLALSGNSPGATNTQRLTGRDRELGVGSGDGDYGWE</sequence>
<organism evidence="2 3">
    <name type="scientific">Petrolisthes cinctipes</name>
    <name type="common">Flat porcelain crab</name>
    <dbReference type="NCBI Taxonomy" id="88211"/>
    <lineage>
        <taxon>Eukaryota</taxon>
        <taxon>Metazoa</taxon>
        <taxon>Ecdysozoa</taxon>
        <taxon>Arthropoda</taxon>
        <taxon>Crustacea</taxon>
        <taxon>Multicrustacea</taxon>
        <taxon>Malacostraca</taxon>
        <taxon>Eumalacostraca</taxon>
        <taxon>Eucarida</taxon>
        <taxon>Decapoda</taxon>
        <taxon>Pleocyemata</taxon>
        <taxon>Anomura</taxon>
        <taxon>Galatheoidea</taxon>
        <taxon>Porcellanidae</taxon>
        <taxon>Petrolisthes</taxon>
    </lineage>
</organism>
<feature type="region of interest" description="Disordered" evidence="1">
    <location>
        <begin position="182"/>
        <end position="213"/>
    </location>
</feature>
<evidence type="ECO:0000256" key="1">
    <source>
        <dbReference type="SAM" id="MobiDB-lite"/>
    </source>
</evidence>
<dbReference type="AlphaFoldDB" id="A0AAE1G4E0"/>
<reference evidence="2" key="1">
    <citation type="submission" date="2023-10" db="EMBL/GenBank/DDBJ databases">
        <title>Genome assemblies of two species of porcelain crab, Petrolisthes cinctipes and Petrolisthes manimaculis (Anomura: Porcellanidae).</title>
        <authorList>
            <person name="Angst P."/>
        </authorList>
    </citation>
    <scope>NUCLEOTIDE SEQUENCE</scope>
    <source>
        <strain evidence="2">PB745_01</strain>
        <tissue evidence="2">Gill</tissue>
    </source>
</reference>
<evidence type="ECO:0000313" key="2">
    <source>
        <dbReference type="EMBL" id="KAK3883068.1"/>
    </source>
</evidence>
<evidence type="ECO:0008006" key="4">
    <source>
        <dbReference type="Google" id="ProtNLM"/>
    </source>
</evidence>
<evidence type="ECO:0000313" key="3">
    <source>
        <dbReference type="Proteomes" id="UP001286313"/>
    </source>
</evidence>
<proteinExistence type="predicted"/>